<evidence type="ECO:0000256" key="1">
    <source>
        <dbReference type="ARBA" id="ARBA00004141"/>
    </source>
</evidence>
<evidence type="ECO:0000313" key="8">
    <source>
        <dbReference type="Proteomes" id="UP000324222"/>
    </source>
</evidence>
<evidence type="ECO:0000256" key="4">
    <source>
        <dbReference type="ARBA" id="ARBA00023136"/>
    </source>
</evidence>
<keyword evidence="8" id="KW-1185">Reference proteome</keyword>
<keyword evidence="2 5" id="KW-0812">Transmembrane</keyword>
<dbReference type="Gene3D" id="1.20.1250.20">
    <property type="entry name" value="MFS general substrate transporter like domains"/>
    <property type="match status" value="1"/>
</dbReference>
<dbReference type="Proteomes" id="UP000324222">
    <property type="component" value="Unassembled WGS sequence"/>
</dbReference>
<feature type="transmembrane region" description="Helical" evidence="5">
    <location>
        <begin position="253"/>
        <end position="274"/>
    </location>
</feature>
<evidence type="ECO:0000313" key="7">
    <source>
        <dbReference type="EMBL" id="MPC77170.1"/>
    </source>
</evidence>
<name>A0A5B7HXG6_PORTR</name>
<protein>
    <submittedName>
        <fullName evidence="7">Facilitated trehalose transporter Tret1</fullName>
    </submittedName>
</protein>
<dbReference type="SUPFAM" id="SSF103473">
    <property type="entry name" value="MFS general substrate transporter"/>
    <property type="match status" value="1"/>
</dbReference>
<feature type="transmembrane region" description="Helical" evidence="5">
    <location>
        <begin position="154"/>
        <end position="176"/>
    </location>
</feature>
<accession>A0A5B7HXG6</accession>
<dbReference type="InterPro" id="IPR005828">
    <property type="entry name" value="MFS_sugar_transport-like"/>
</dbReference>
<feature type="transmembrane region" description="Helical" evidence="5">
    <location>
        <begin position="90"/>
        <end position="114"/>
    </location>
</feature>
<feature type="domain" description="Major facilitator superfamily (MFS) profile" evidence="6">
    <location>
        <begin position="1"/>
        <end position="278"/>
    </location>
</feature>
<comment type="caution">
    <text evidence="7">The sequence shown here is derived from an EMBL/GenBank/DDBJ whole genome shotgun (WGS) entry which is preliminary data.</text>
</comment>
<organism evidence="7 8">
    <name type="scientific">Portunus trituberculatus</name>
    <name type="common">Swimming crab</name>
    <name type="synonym">Neptunus trituberculatus</name>
    <dbReference type="NCBI Taxonomy" id="210409"/>
    <lineage>
        <taxon>Eukaryota</taxon>
        <taxon>Metazoa</taxon>
        <taxon>Ecdysozoa</taxon>
        <taxon>Arthropoda</taxon>
        <taxon>Crustacea</taxon>
        <taxon>Multicrustacea</taxon>
        <taxon>Malacostraca</taxon>
        <taxon>Eumalacostraca</taxon>
        <taxon>Eucarida</taxon>
        <taxon>Decapoda</taxon>
        <taxon>Pleocyemata</taxon>
        <taxon>Brachyura</taxon>
        <taxon>Eubrachyura</taxon>
        <taxon>Portunoidea</taxon>
        <taxon>Portunidae</taxon>
        <taxon>Portuninae</taxon>
        <taxon>Portunus</taxon>
    </lineage>
</organism>
<comment type="subcellular location">
    <subcellularLocation>
        <location evidence="1">Membrane</location>
        <topology evidence="1">Multi-pass membrane protein</topology>
    </subcellularLocation>
</comment>
<feature type="transmembrane region" description="Helical" evidence="5">
    <location>
        <begin position="188"/>
        <end position="210"/>
    </location>
</feature>
<evidence type="ECO:0000256" key="2">
    <source>
        <dbReference type="ARBA" id="ARBA00022692"/>
    </source>
</evidence>
<keyword evidence="3 5" id="KW-1133">Transmembrane helix</keyword>
<dbReference type="InterPro" id="IPR050549">
    <property type="entry name" value="MFS_Trehalose_Transporter"/>
</dbReference>
<proteinExistence type="predicted"/>
<evidence type="ECO:0000256" key="3">
    <source>
        <dbReference type="ARBA" id="ARBA00022989"/>
    </source>
</evidence>
<evidence type="ECO:0000256" key="5">
    <source>
        <dbReference type="SAM" id="Phobius"/>
    </source>
</evidence>
<dbReference type="GO" id="GO:0022857">
    <property type="term" value="F:transmembrane transporter activity"/>
    <property type="evidence" value="ECO:0007669"/>
    <property type="project" value="InterPro"/>
</dbReference>
<dbReference type="InterPro" id="IPR036259">
    <property type="entry name" value="MFS_trans_sf"/>
</dbReference>
<dbReference type="PANTHER" id="PTHR48021:SF1">
    <property type="entry name" value="GH07001P-RELATED"/>
    <property type="match status" value="1"/>
</dbReference>
<dbReference type="InterPro" id="IPR020846">
    <property type="entry name" value="MFS_dom"/>
</dbReference>
<evidence type="ECO:0000259" key="6">
    <source>
        <dbReference type="PROSITE" id="PS50850"/>
    </source>
</evidence>
<dbReference type="Pfam" id="PF00083">
    <property type="entry name" value="Sugar_tr"/>
    <property type="match status" value="1"/>
</dbReference>
<dbReference type="GO" id="GO:0016020">
    <property type="term" value="C:membrane"/>
    <property type="evidence" value="ECO:0007669"/>
    <property type="project" value="UniProtKB-SubCell"/>
</dbReference>
<dbReference type="AlphaFoldDB" id="A0A5B7HXG6"/>
<dbReference type="PANTHER" id="PTHR48021">
    <property type="match status" value="1"/>
</dbReference>
<dbReference type="PROSITE" id="PS50850">
    <property type="entry name" value="MFS"/>
    <property type="match status" value="1"/>
</dbReference>
<gene>
    <name evidence="7" type="primary">Tret1_15</name>
    <name evidence="7" type="ORF">E2C01_071617</name>
</gene>
<dbReference type="EMBL" id="VSRR010045194">
    <property type="protein sequence ID" value="MPC77170.1"/>
    <property type="molecule type" value="Genomic_DNA"/>
</dbReference>
<feature type="transmembrane region" description="Helical" evidence="5">
    <location>
        <begin position="126"/>
        <end position="147"/>
    </location>
</feature>
<dbReference type="OrthoDB" id="4142200at2759"/>
<sequence>MLTWRQLSLIIACILVPPTIAVFFLPNSPRWLTIHGRIPEARRSLVFFRGHHYDVEAELREVIRQANETGSNTSARQQLKLLLRPGTLKMFLFVLFMFIIYPLHGSAILGPYMTIILDTPGRPLDLSLSSFLCSIVKIAGGITNFIISDYIGRVSIMVVAFNFMAVSAFAYAYYIYFLDIDSPNTATWIPLASVITLQFIAGICGPTLDVTQGELLPNSCRAASMPIITLLNGLCVFGATSSFYYLLELIGKTGIFGIFITVNIIMALTCLLVMPETRGMSLEAISDAVHSTNHKVMKNDVVHENNVNSIQSA</sequence>
<reference evidence="7 8" key="1">
    <citation type="submission" date="2019-05" db="EMBL/GenBank/DDBJ databases">
        <title>Another draft genome of Portunus trituberculatus and its Hox gene families provides insights of decapod evolution.</title>
        <authorList>
            <person name="Jeong J.-H."/>
            <person name="Song I."/>
            <person name="Kim S."/>
            <person name="Choi T."/>
            <person name="Kim D."/>
            <person name="Ryu S."/>
            <person name="Kim W."/>
        </authorList>
    </citation>
    <scope>NUCLEOTIDE SEQUENCE [LARGE SCALE GENOMIC DNA]</scope>
    <source>
        <tissue evidence="7">Muscle</tissue>
    </source>
</reference>
<keyword evidence="4 5" id="KW-0472">Membrane</keyword>
<feature type="transmembrane region" description="Helical" evidence="5">
    <location>
        <begin position="222"/>
        <end position="247"/>
    </location>
</feature>
<feature type="transmembrane region" description="Helical" evidence="5">
    <location>
        <begin position="6"/>
        <end position="25"/>
    </location>
</feature>